<reference evidence="1 2" key="1">
    <citation type="submission" date="2024-08" db="EMBL/GenBank/DDBJ databases">
        <authorList>
            <person name="Ishaq N."/>
        </authorList>
    </citation>
    <scope>NUCLEOTIDE SEQUENCE [LARGE SCALE GENOMIC DNA]</scope>
    <source>
        <strain evidence="1 2">DSM 18651</strain>
    </source>
</reference>
<gene>
    <name evidence="1" type="ORF">ACCI49_04540</name>
</gene>
<name>A0ABV4NVY7_9GAMM</name>
<dbReference type="Proteomes" id="UP001569428">
    <property type="component" value="Unassembled WGS sequence"/>
</dbReference>
<dbReference type="Pfam" id="PF11964">
    <property type="entry name" value="SpoIIAA-like"/>
    <property type="match status" value="1"/>
</dbReference>
<dbReference type="InterPro" id="IPR021866">
    <property type="entry name" value="SpoIIAA-like"/>
</dbReference>
<dbReference type="Gene3D" id="3.40.50.10600">
    <property type="entry name" value="SpoIIaa-like domains"/>
    <property type="match status" value="1"/>
</dbReference>
<proteinExistence type="predicted"/>
<dbReference type="SUPFAM" id="SSF52091">
    <property type="entry name" value="SpoIIaa-like"/>
    <property type="match status" value="1"/>
</dbReference>
<dbReference type="EMBL" id="JBGMEK010000006">
    <property type="protein sequence ID" value="MFA0810179.1"/>
    <property type="molecule type" value="Genomic_DNA"/>
</dbReference>
<keyword evidence="2" id="KW-1185">Reference proteome</keyword>
<dbReference type="InterPro" id="IPR036513">
    <property type="entry name" value="STAS_dom_sf"/>
</dbReference>
<accession>A0ABV4NVY7</accession>
<sequence>MLKIIDIGIPNALALKISGNLSEADVSEALLEAKKLGEQYEKITIYEEIESFDGLEFSAIIEKFKYLFEVGISNICAAAILTDKEWLKKVVNMEDKLFRGIDMKCFSLDQRKDAIHFLREYAPKNG</sequence>
<comment type="caution">
    <text evidence="1">The sequence shown here is derived from an EMBL/GenBank/DDBJ whole genome shotgun (WGS) entry which is preliminary data.</text>
</comment>
<organism evidence="1 2">
    <name type="scientific">Microbulbifer epialgicus</name>
    <dbReference type="NCBI Taxonomy" id="393907"/>
    <lineage>
        <taxon>Bacteria</taxon>
        <taxon>Pseudomonadati</taxon>
        <taxon>Pseudomonadota</taxon>
        <taxon>Gammaproteobacteria</taxon>
        <taxon>Cellvibrionales</taxon>
        <taxon>Microbulbiferaceae</taxon>
        <taxon>Microbulbifer</taxon>
    </lineage>
</organism>
<dbReference type="InterPro" id="IPR038396">
    <property type="entry name" value="SpoIIAA-like_sf"/>
</dbReference>
<evidence type="ECO:0000313" key="1">
    <source>
        <dbReference type="EMBL" id="MFA0810179.1"/>
    </source>
</evidence>
<evidence type="ECO:0000313" key="2">
    <source>
        <dbReference type="Proteomes" id="UP001569428"/>
    </source>
</evidence>
<dbReference type="RefSeq" id="WP_371837873.1">
    <property type="nucleotide sequence ID" value="NZ_JBGMEK010000006.1"/>
</dbReference>
<protein>
    <submittedName>
        <fullName evidence="1">STAS/SEC14 domain-containing protein</fullName>
    </submittedName>
</protein>